<dbReference type="PANTHER" id="PTHR33886">
    <property type="entry name" value="UNSATURATED RHAMNOGALACTURONAN HYDROLASE (EUROFUNG)"/>
    <property type="match status" value="1"/>
</dbReference>
<geneLocation type="plasmid" evidence="2 3">
    <name>unnamed1</name>
</geneLocation>
<proteinExistence type="predicted"/>
<accession>A0AAD0S459</accession>
<dbReference type="AlphaFoldDB" id="A0AAD0S459"/>
<reference evidence="2 3" key="1">
    <citation type="submission" date="2018-08" db="EMBL/GenBank/DDBJ databases">
        <title>Draft genome sequence of Pseudoalteromonas donghaensis HJ51.</title>
        <authorList>
            <person name="Oh J."/>
            <person name="Roh D."/>
        </authorList>
    </citation>
    <scope>NUCLEOTIDE SEQUENCE [LARGE SCALE GENOMIC DNA]</scope>
    <source>
        <strain evidence="2 3">HJ51</strain>
        <plasmid evidence="2 3">unnamed1</plasmid>
    </source>
</reference>
<sequence length="398" mass="46342">MLTFRYLSILLTCILSVFWSVNSIASNVKKPPIMWSIWMAESEMQRHPHAYLIDWRTAARWDYTHGLELMAFAKLYQKTGDTRYFNYIKEYVDSLVMDDGTIKTYQQSKYNIDMLNAGKLLFFMYDETGNKKYRLAIDTLVKQLEKHPRTTEGGFWHKKRYTSQMWLDGLYMGAPFYAEYIRRYGQKEQFSDVIKQFQLIEKHLYRPDTQLPVHGWDESKSQKWADPITGQSANHWSRSIGWYAMAMVDVLAQLPDDYPEKAWLSRRFKHLIDRLLHYQNDTGTWYQVTDKGDEAGNYPESSGSSMFTYAIIKGILDNALPAYYLVYAEQSYAGLIDEFIAVDKKTKRISITSACEVAGLGGKPYRDGSYDYYLSENIRDNDPKAVGPFILASLLLGR</sequence>
<evidence type="ECO:0000256" key="1">
    <source>
        <dbReference type="ARBA" id="ARBA00022801"/>
    </source>
</evidence>
<dbReference type="EMBL" id="CP032091">
    <property type="protein sequence ID" value="AXV67527.1"/>
    <property type="molecule type" value="Genomic_DNA"/>
</dbReference>
<dbReference type="GeneID" id="99507715"/>
<evidence type="ECO:0000313" key="2">
    <source>
        <dbReference type="EMBL" id="AXV67527.1"/>
    </source>
</evidence>
<dbReference type="InterPro" id="IPR010905">
    <property type="entry name" value="Glyco_hydro_88"/>
</dbReference>
<dbReference type="GO" id="GO:0016787">
    <property type="term" value="F:hydrolase activity"/>
    <property type="evidence" value="ECO:0007669"/>
    <property type="project" value="UniProtKB-KW"/>
</dbReference>
<dbReference type="SUPFAM" id="SSF48208">
    <property type="entry name" value="Six-hairpin glycosidases"/>
    <property type="match status" value="1"/>
</dbReference>
<dbReference type="InterPro" id="IPR052043">
    <property type="entry name" value="PolySaccharide_Degr_Enz"/>
</dbReference>
<evidence type="ECO:0000313" key="3">
    <source>
        <dbReference type="Proteomes" id="UP000264605"/>
    </source>
</evidence>
<dbReference type="Gene3D" id="1.50.10.10">
    <property type="match status" value="1"/>
</dbReference>
<dbReference type="RefSeq" id="WP_118845222.1">
    <property type="nucleotide sequence ID" value="NZ_CP032091.1"/>
</dbReference>
<dbReference type="Pfam" id="PF07470">
    <property type="entry name" value="Glyco_hydro_88"/>
    <property type="match status" value="1"/>
</dbReference>
<keyword evidence="1 2" id="KW-0378">Hydrolase</keyword>
<dbReference type="KEGG" id="pdj:D0907_19705"/>
<dbReference type="GO" id="GO:0005975">
    <property type="term" value="P:carbohydrate metabolic process"/>
    <property type="evidence" value="ECO:0007669"/>
    <property type="project" value="InterPro"/>
</dbReference>
<gene>
    <name evidence="2" type="ORF">D0907_19705</name>
</gene>
<name>A0AAD0S459_9GAMM</name>
<dbReference type="InterPro" id="IPR012341">
    <property type="entry name" value="6hp_glycosidase-like_sf"/>
</dbReference>
<dbReference type="PANTHER" id="PTHR33886:SF8">
    <property type="entry name" value="UNSATURATED RHAMNOGALACTURONAN HYDROLASE (EUROFUNG)"/>
    <property type="match status" value="1"/>
</dbReference>
<organism evidence="2 3">
    <name type="scientific">Pseudoalteromonas lipolytica</name>
    <dbReference type="NCBI Taxonomy" id="570156"/>
    <lineage>
        <taxon>Bacteria</taxon>
        <taxon>Pseudomonadati</taxon>
        <taxon>Pseudomonadota</taxon>
        <taxon>Gammaproteobacteria</taxon>
        <taxon>Alteromonadales</taxon>
        <taxon>Pseudoalteromonadaceae</taxon>
        <taxon>Pseudoalteromonas</taxon>
    </lineage>
</organism>
<protein>
    <submittedName>
        <fullName evidence="2">Glycosyl hydrolase family 88</fullName>
    </submittedName>
</protein>
<dbReference type="InterPro" id="IPR008928">
    <property type="entry name" value="6-hairpin_glycosidase_sf"/>
</dbReference>
<dbReference type="Proteomes" id="UP000264605">
    <property type="component" value="Plasmid unnamed1"/>
</dbReference>
<keyword evidence="2" id="KW-0614">Plasmid</keyword>